<dbReference type="PANTHER" id="PTHR31339:SF0">
    <property type="entry name" value="PECTIN LYASE-LIKE SUPERFAMILY PROTEIN"/>
    <property type="match status" value="1"/>
</dbReference>
<keyword evidence="3 4" id="KW-0326">Glycosidase</keyword>
<dbReference type="PANTHER" id="PTHR31339">
    <property type="entry name" value="PECTIN LYASE-RELATED"/>
    <property type="match status" value="1"/>
</dbReference>
<evidence type="ECO:0000256" key="2">
    <source>
        <dbReference type="ARBA" id="ARBA00022801"/>
    </source>
</evidence>
<keyword evidence="2 4" id="KW-0378">Hydrolase</keyword>
<feature type="signal peptide" evidence="5">
    <location>
        <begin position="1"/>
        <end position="21"/>
    </location>
</feature>
<evidence type="ECO:0000256" key="3">
    <source>
        <dbReference type="ARBA" id="ARBA00023295"/>
    </source>
</evidence>
<dbReference type="InterPro" id="IPR051801">
    <property type="entry name" value="GH28_Enzymes"/>
</dbReference>
<comment type="similarity">
    <text evidence="1 4">Belongs to the glycosyl hydrolase 28 family.</text>
</comment>
<dbReference type="InterPro" id="IPR011050">
    <property type="entry name" value="Pectin_lyase_fold/virulence"/>
</dbReference>
<dbReference type="AlphaFoldDB" id="A0ABD3GNL5"/>
<evidence type="ECO:0000256" key="1">
    <source>
        <dbReference type="ARBA" id="ARBA00008834"/>
    </source>
</evidence>
<dbReference type="GO" id="GO:0004553">
    <property type="term" value="F:hydrolase activity, hydrolyzing O-glycosyl compounds"/>
    <property type="evidence" value="ECO:0007669"/>
    <property type="project" value="UniProtKB-ARBA"/>
</dbReference>
<evidence type="ECO:0000256" key="5">
    <source>
        <dbReference type="SAM" id="SignalP"/>
    </source>
</evidence>
<dbReference type="Proteomes" id="UP001633002">
    <property type="component" value="Unassembled WGS sequence"/>
</dbReference>
<evidence type="ECO:0008006" key="8">
    <source>
        <dbReference type="Google" id="ProtNLM"/>
    </source>
</evidence>
<evidence type="ECO:0000256" key="4">
    <source>
        <dbReference type="RuleBase" id="RU361169"/>
    </source>
</evidence>
<comment type="caution">
    <text evidence="6">The sequence shown here is derived from an EMBL/GenBank/DDBJ whole genome shotgun (WGS) entry which is preliminary data.</text>
</comment>
<dbReference type="InterPro" id="IPR012334">
    <property type="entry name" value="Pectin_lyas_fold"/>
</dbReference>
<gene>
    <name evidence="6" type="ORF">R1sor_023729</name>
</gene>
<reference evidence="6 7" key="1">
    <citation type="submission" date="2024-09" db="EMBL/GenBank/DDBJ databases">
        <title>Chromosome-scale assembly of Riccia sorocarpa.</title>
        <authorList>
            <person name="Paukszto L."/>
        </authorList>
    </citation>
    <scope>NUCLEOTIDE SEQUENCE [LARGE SCALE GENOMIC DNA]</scope>
    <source>
        <strain evidence="6">LP-2024</strain>
        <tissue evidence="6">Aerial parts of the thallus</tissue>
    </source>
</reference>
<name>A0ABD3GNL5_9MARC</name>
<dbReference type="InterPro" id="IPR006626">
    <property type="entry name" value="PbH1"/>
</dbReference>
<dbReference type="Pfam" id="PF00295">
    <property type="entry name" value="Glyco_hydro_28"/>
    <property type="match status" value="1"/>
</dbReference>
<dbReference type="SMART" id="SM00710">
    <property type="entry name" value="PbH1"/>
    <property type="match status" value="6"/>
</dbReference>
<dbReference type="Gene3D" id="2.160.20.10">
    <property type="entry name" value="Single-stranded right-handed beta-helix, Pectin lyase-like"/>
    <property type="match status" value="1"/>
</dbReference>
<feature type="chain" id="PRO_5044818580" description="Pectate lyase superfamily protein domain-containing protein" evidence="5">
    <location>
        <begin position="22"/>
        <end position="502"/>
    </location>
</feature>
<accession>A0ABD3GNL5</accession>
<protein>
    <recommendedName>
        <fullName evidence="8">Pectate lyase superfamily protein domain-containing protein</fullName>
    </recommendedName>
</protein>
<dbReference type="SUPFAM" id="SSF51126">
    <property type="entry name" value="Pectin lyase-like"/>
    <property type="match status" value="1"/>
</dbReference>
<sequence length="502" mass="55810">MEKIGRTALLLLLISLSLILSFNKRSQDSSTKSRKVLPTTASWGGHIPASIRKGEAQQPLPPHIKQRGQVCNVLDYGAKGTGNEFDTYALQRAIDHCASEDGGFVYVPPGHYLTATLYLRSNIVLYIEENATIYGSPNQRDYSTDSDRWYVILAESMDNVEITGGGTVDGQAEKFVVRYDSRKNIMVSWNQTGDCIGDECRPRLVGFLDSRNIRVKDVHFHQPAYWCLHIARCSHMLVEGVNIFGDFNIPNNDGIDVEDSNNTRIVNCHIDTGDDGICSKTILGPLFNLTVSDCWIRTKSSAVKIGSQSRHDFLHLRFERLIIVDSHRGLSLQLRDGGSISDVVFANIDLSTRYYDPSWWGRAEPIYITACRRTPSTVVGSISDIYFINIAGTSENGVFLSGSPDSILRGIKFQNVTLSYVDSGRSQLMESYHDYRPGCRGLVPHNSSGVFVQYAQDVTLENVTVIWGSNLEWGTAFEFTPKSVGRLSLSDVVSTTFSSAFP</sequence>
<organism evidence="6 7">
    <name type="scientific">Riccia sorocarpa</name>
    <dbReference type="NCBI Taxonomy" id="122646"/>
    <lineage>
        <taxon>Eukaryota</taxon>
        <taxon>Viridiplantae</taxon>
        <taxon>Streptophyta</taxon>
        <taxon>Embryophyta</taxon>
        <taxon>Marchantiophyta</taxon>
        <taxon>Marchantiopsida</taxon>
        <taxon>Marchantiidae</taxon>
        <taxon>Marchantiales</taxon>
        <taxon>Ricciaceae</taxon>
        <taxon>Riccia</taxon>
    </lineage>
</organism>
<proteinExistence type="inferred from homology"/>
<evidence type="ECO:0000313" key="6">
    <source>
        <dbReference type="EMBL" id="KAL3680773.1"/>
    </source>
</evidence>
<keyword evidence="7" id="KW-1185">Reference proteome</keyword>
<dbReference type="InterPro" id="IPR000743">
    <property type="entry name" value="Glyco_hydro_28"/>
</dbReference>
<keyword evidence="5" id="KW-0732">Signal</keyword>
<evidence type="ECO:0000313" key="7">
    <source>
        <dbReference type="Proteomes" id="UP001633002"/>
    </source>
</evidence>
<dbReference type="EMBL" id="JBJQOH010000007">
    <property type="protein sequence ID" value="KAL3680773.1"/>
    <property type="molecule type" value="Genomic_DNA"/>
</dbReference>